<keyword evidence="4" id="KW-0812">Transmembrane</keyword>
<dbReference type="InterPro" id="IPR011989">
    <property type="entry name" value="ARM-like"/>
</dbReference>
<dbReference type="GO" id="GO:0034515">
    <property type="term" value="C:proteasome storage granule"/>
    <property type="evidence" value="ECO:0007669"/>
    <property type="project" value="TreeGrafter"/>
</dbReference>
<proteinExistence type="predicted"/>
<evidence type="ECO:0000259" key="5">
    <source>
        <dbReference type="Pfam" id="PF18004"/>
    </source>
</evidence>
<accession>A0A1Y3BE59</accession>
<dbReference type="PANTHER" id="PTHR10943:SF2">
    <property type="entry name" value="26S PROTEASOME NON-ATPASE REGULATORY SUBUNIT 1"/>
    <property type="match status" value="1"/>
</dbReference>
<feature type="region of interest" description="Disordered" evidence="3">
    <location>
        <begin position="256"/>
        <end position="303"/>
    </location>
</feature>
<evidence type="ECO:0000256" key="1">
    <source>
        <dbReference type="ARBA" id="ARBA00022737"/>
    </source>
</evidence>
<dbReference type="EMBL" id="MUJZ01024274">
    <property type="protein sequence ID" value="OTF79211.1"/>
    <property type="molecule type" value="Genomic_DNA"/>
</dbReference>
<name>A0A1Y3BE59_EURMA</name>
<evidence type="ECO:0000256" key="2">
    <source>
        <dbReference type="ARBA" id="ARBA00022942"/>
    </source>
</evidence>
<feature type="non-terminal residue" evidence="6">
    <location>
        <position position="303"/>
    </location>
</feature>
<dbReference type="PANTHER" id="PTHR10943">
    <property type="entry name" value="26S PROTEASOME NON-ATPASE REGULATORY SUBUNIT"/>
    <property type="match status" value="1"/>
</dbReference>
<dbReference type="InterPro" id="IPR016024">
    <property type="entry name" value="ARM-type_fold"/>
</dbReference>
<feature type="compositionally biased region" description="Basic and acidic residues" evidence="3">
    <location>
        <begin position="260"/>
        <end position="269"/>
    </location>
</feature>
<keyword evidence="7" id="KW-1185">Reference proteome</keyword>
<keyword evidence="1" id="KW-0677">Repeat</keyword>
<keyword evidence="4" id="KW-1133">Transmembrane helix</keyword>
<feature type="region of interest" description="Disordered" evidence="3">
    <location>
        <begin position="223"/>
        <end position="243"/>
    </location>
</feature>
<sequence length="303" mass="33560">MHTIAMAYCGTGNNKAIEKLLHVAVSDVNNDVRRAAVEALGFLLFRTPEQCPSVVSLLSESFNPHVRYGAAMALSISCAGSGNKEALSLLEPMTNDPVNFVRQGALIATSLILIQQTEALCPKVKDYRAMYSKVISDKHDDVMAKFGAILAQGIIDAGGRNVTVSLQSRTGHTNLPAVVGMLIFTQFWYWFPLAHFISMAFTPTALIGLNSDLKMPKIQYRSNAKPSTYGYPPPLEEKKEKEREKVLTAVLSITAKAKKKEAEKKKEEKMDVDEQPAKEDEKKDDEKKVKTEESKKPTEEPKK</sequence>
<dbReference type="FunFam" id="1.25.10.10:FF:001584">
    <property type="entry name" value="Uncharacterized protein"/>
    <property type="match status" value="1"/>
</dbReference>
<dbReference type="InterPro" id="IPR040623">
    <property type="entry name" value="RPN2_C"/>
</dbReference>
<evidence type="ECO:0000313" key="7">
    <source>
        <dbReference type="Proteomes" id="UP000194236"/>
    </source>
</evidence>
<organism evidence="6 7">
    <name type="scientific">Euroglyphus maynei</name>
    <name type="common">Mayne's house dust mite</name>
    <dbReference type="NCBI Taxonomy" id="6958"/>
    <lineage>
        <taxon>Eukaryota</taxon>
        <taxon>Metazoa</taxon>
        <taxon>Ecdysozoa</taxon>
        <taxon>Arthropoda</taxon>
        <taxon>Chelicerata</taxon>
        <taxon>Arachnida</taxon>
        <taxon>Acari</taxon>
        <taxon>Acariformes</taxon>
        <taxon>Sarcoptiformes</taxon>
        <taxon>Astigmata</taxon>
        <taxon>Psoroptidia</taxon>
        <taxon>Analgoidea</taxon>
        <taxon>Pyroglyphidae</taxon>
        <taxon>Pyroglyphinae</taxon>
        <taxon>Euroglyphus</taxon>
    </lineage>
</organism>
<dbReference type="Proteomes" id="UP000194236">
    <property type="component" value="Unassembled WGS sequence"/>
</dbReference>
<dbReference type="Gene3D" id="1.25.10.10">
    <property type="entry name" value="Leucine-rich Repeat Variant"/>
    <property type="match status" value="1"/>
</dbReference>
<dbReference type="GO" id="GO:0005634">
    <property type="term" value="C:nucleus"/>
    <property type="evidence" value="ECO:0007669"/>
    <property type="project" value="TreeGrafter"/>
</dbReference>
<dbReference type="SUPFAM" id="SSF48371">
    <property type="entry name" value="ARM repeat"/>
    <property type="match status" value="1"/>
</dbReference>
<keyword evidence="4" id="KW-0472">Membrane</keyword>
<dbReference type="Pfam" id="PF13646">
    <property type="entry name" value="HEAT_2"/>
    <property type="match status" value="1"/>
</dbReference>
<evidence type="ECO:0000313" key="6">
    <source>
        <dbReference type="EMBL" id="OTF79211.1"/>
    </source>
</evidence>
<dbReference type="GO" id="GO:0043161">
    <property type="term" value="P:proteasome-mediated ubiquitin-dependent protein catabolic process"/>
    <property type="evidence" value="ECO:0007669"/>
    <property type="project" value="TreeGrafter"/>
</dbReference>
<gene>
    <name evidence="6" type="ORF">BLA29_008479</name>
</gene>
<evidence type="ECO:0000256" key="4">
    <source>
        <dbReference type="SAM" id="Phobius"/>
    </source>
</evidence>
<reference evidence="6 7" key="1">
    <citation type="submission" date="2017-03" db="EMBL/GenBank/DDBJ databases">
        <title>Genome Survey of Euroglyphus maynei.</title>
        <authorList>
            <person name="Arlian L.G."/>
            <person name="Morgan M.S."/>
            <person name="Rider S.D."/>
        </authorList>
    </citation>
    <scope>NUCLEOTIDE SEQUENCE [LARGE SCALE GENOMIC DNA]</scope>
    <source>
        <strain evidence="6">Arlian Lab</strain>
        <tissue evidence="6">Whole body</tissue>
    </source>
</reference>
<feature type="transmembrane region" description="Helical" evidence="4">
    <location>
        <begin position="187"/>
        <end position="209"/>
    </location>
</feature>
<feature type="domain" description="26S proteasome regulatory subunit RPN2 C-terminal" evidence="5">
    <location>
        <begin position="204"/>
        <end position="301"/>
    </location>
</feature>
<comment type="caution">
    <text evidence="6">The sequence shown here is derived from an EMBL/GenBank/DDBJ whole genome shotgun (WGS) entry which is preliminary data.</text>
</comment>
<dbReference type="GO" id="GO:0008540">
    <property type="term" value="C:proteasome regulatory particle, base subcomplex"/>
    <property type="evidence" value="ECO:0007669"/>
    <property type="project" value="TreeGrafter"/>
</dbReference>
<keyword evidence="2" id="KW-0647">Proteasome</keyword>
<protein>
    <recommendedName>
        <fullName evidence="5">26S proteasome regulatory subunit RPN2 C-terminal domain-containing protein</fullName>
    </recommendedName>
</protein>
<feature type="compositionally biased region" description="Basic and acidic residues" evidence="3">
    <location>
        <begin position="275"/>
        <end position="303"/>
    </location>
</feature>
<dbReference type="OrthoDB" id="261572at2759"/>
<dbReference type="AlphaFoldDB" id="A0A1Y3BE59"/>
<evidence type="ECO:0000256" key="3">
    <source>
        <dbReference type="SAM" id="MobiDB-lite"/>
    </source>
</evidence>
<dbReference type="Pfam" id="PF18004">
    <property type="entry name" value="RPN2_C"/>
    <property type="match status" value="1"/>
</dbReference>